<keyword evidence="1" id="KW-0812">Transmembrane</keyword>
<protein>
    <recommendedName>
        <fullName evidence="4">Chorion class high-cysteine HCB protein 13</fullName>
    </recommendedName>
</protein>
<evidence type="ECO:0000256" key="1">
    <source>
        <dbReference type="SAM" id="Phobius"/>
    </source>
</evidence>
<keyword evidence="3" id="KW-1185">Reference proteome</keyword>
<evidence type="ECO:0000313" key="3">
    <source>
        <dbReference type="Proteomes" id="UP001519921"/>
    </source>
</evidence>
<dbReference type="RefSeq" id="WP_219778215.1">
    <property type="nucleotide sequence ID" value="NZ_JAHXPT010000002.1"/>
</dbReference>
<evidence type="ECO:0000313" key="2">
    <source>
        <dbReference type="EMBL" id="MBW6409165.1"/>
    </source>
</evidence>
<keyword evidence="1" id="KW-1133">Transmembrane helix</keyword>
<dbReference type="Proteomes" id="UP001519921">
    <property type="component" value="Unassembled WGS sequence"/>
</dbReference>
<organism evidence="2 3">
    <name type="scientific">Clostridium weizhouense</name>
    <dbReference type="NCBI Taxonomy" id="2859781"/>
    <lineage>
        <taxon>Bacteria</taxon>
        <taxon>Bacillati</taxon>
        <taxon>Bacillota</taxon>
        <taxon>Clostridia</taxon>
        <taxon>Eubacteriales</taxon>
        <taxon>Clostridiaceae</taxon>
        <taxon>Clostridium</taxon>
    </lineage>
</organism>
<gene>
    <name evidence="2" type="ORF">KYD98_03600</name>
</gene>
<comment type="caution">
    <text evidence="2">The sequence shown here is derived from an EMBL/GenBank/DDBJ whole genome shotgun (WGS) entry which is preliminary data.</text>
</comment>
<accession>A0ABS7AKH0</accession>
<sequence length="157" mass="16141">MEMNDILNGLNSCGDSCCDQDTDCGGFNNDTSGMNFGNGCGFGPGCGAGPGCGVSPAFGGCGFGSWIWILLILFYGGCGRNSFLGTGGYNNGYNNCCSCCCKKKDDCCCCSRNNNGTGGCSSYLFLLVILFLCNGNFPNNGISPFNNACNTACGFGC</sequence>
<proteinExistence type="predicted"/>
<keyword evidence="1" id="KW-0472">Membrane</keyword>
<name>A0ABS7AKH0_9CLOT</name>
<dbReference type="EMBL" id="JAHXPT010000002">
    <property type="protein sequence ID" value="MBW6409165.1"/>
    <property type="molecule type" value="Genomic_DNA"/>
</dbReference>
<feature type="transmembrane region" description="Helical" evidence="1">
    <location>
        <begin position="57"/>
        <end position="76"/>
    </location>
</feature>
<reference evidence="2 3" key="1">
    <citation type="submission" date="2021-07" db="EMBL/GenBank/DDBJ databases">
        <title>Clostridium weizhouense sp. nov., an anaerobic bacterium isolated from activated sludge of Petroleum wastewater.</title>
        <authorList>
            <person name="Li Q."/>
        </authorList>
    </citation>
    <scope>NUCLEOTIDE SEQUENCE [LARGE SCALE GENOMIC DNA]</scope>
    <source>
        <strain evidence="2 3">YB-6</strain>
    </source>
</reference>
<evidence type="ECO:0008006" key="4">
    <source>
        <dbReference type="Google" id="ProtNLM"/>
    </source>
</evidence>